<organism evidence="2 3">
    <name type="scientific">Amphibalanus amphitrite</name>
    <name type="common">Striped barnacle</name>
    <name type="synonym">Balanus amphitrite</name>
    <dbReference type="NCBI Taxonomy" id="1232801"/>
    <lineage>
        <taxon>Eukaryota</taxon>
        <taxon>Metazoa</taxon>
        <taxon>Ecdysozoa</taxon>
        <taxon>Arthropoda</taxon>
        <taxon>Crustacea</taxon>
        <taxon>Multicrustacea</taxon>
        <taxon>Cirripedia</taxon>
        <taxon>Thoracica</taxon>
        <taxon>Thoracicalcarea</taxon>
        <taxon>Balanomorpha</taxon>
        <taxon>Balanoidea</taxon>
        <taxon>Balanidae</taxon>
        <taxon>Amphibalaninae</taxon>
        <taxon>Amphibalanus</taxon>
    </lineage>
</organism>
<feature type="compositionally biased region" description="Low complexity" evidence="1">
    <location>
        <begin position="155"/>
        <end position="166"/>
    </location>
</feature>
<dbReference type="Proteomes" id="UP000440578">
    <property type="component" value="Unassembled WGS sequence"/>
</dbReference>
<evidence type="ECO:0000256" key="1">
    <source>
        <dbReference type="SAM" id="MobiDB-lite"/>
    </source>
</evidence>
<proteinExistence type="predicted"/>
<dbReference type="OrthoDB" id="10055441at2759"/>
<evidence type="ECO:0000313" key="2">
    <source>
        <dbReference type="EMBL" id="KAF0310417.1"/>
    </source>
</evidence>
<accession>A0A6A4WTC6</accession>
<feature type="region of interest" description="Disordered" evidence="1">
    <location>
        <begin position="155"/>
        <end position="180"/>
    </location>
</feature>
<keyword evidence="3" id="KW-1185">Reference proteome</keyword>
<comment type="caution">
    <text evidence="2">The sequence shown here is derived from an EMBL/GenBank/DDBJ whole genome shotgun (WGS) entry which is preliminary data.</text>
</comment>
<reference evidence="2 3" key="1">
    <citation type="submission" date="2019-07" db="EMBL/GenBank/DDBJ databases">
        <title>Draft genome assembly of a fouling barnacle, Amphibalanus amphitrite (Darwin, 1854): The first reference genome for Thecostraca.</title>
        <authorList>
            <person name="Kim W."/>
        </authorList>
    </citation>
    <scope>NUCLEOTIDE SEQUENCE [LARGE SCALE GENOMIC DNA]</scope>
    <source>
        <strain evidence="2">SNU_AA5</strain>
        <tissue evidence="2">Soma without cirri and trophi</tissue>
    </source>
</reference>
<gene>
    <name evidence="2" type="ORF">FJT64_018611</name>
</gene>
<evidence type="ECO:0000313" key="3">
    <source>
        <dbReference type="Proteomes" id="UP000440578"/>
    </source>
</evidence>
<dbReference type="AlphaFoldDB" id="A0A6A4WTC6"/>
<dbReference type="EMBL" id="VIIS01000312">
    <property type="protein sequence ID" value="KAF0310417.1"/>
    <property type="molecule type" value="Genomic_DNA"/>
</dbReference>
<protein>
    <submittedName>
        <fullName evidence="2">Uncharacterized protein</fullName>
    </submittedName>
</protein>
<sequence length="180" mass="18215">MHSFGTFFCSSWAVAGLHSRTVIRALPLSSGLIWCRSVTTPSLRQLYTYASIAGSVSPTSMALYTSPPRSAASSVVRMSTSAAAGGGGGAAGAGTGSGASRWNQHFILEENVDYGMMQSLLPAAGGADVPAGIIDDDRYFSSVVHTGDGIESTASSATATVVVPSPSSQPPGSPSAKSQP</sequence>
<name>A0A6A4WTC6_AMPAM</name>